<keyword evidence="9" id="KW-1185">Reference proteome</keyword>
<dbReference type="AlphaFoldDB" id="A1ZLT2"/>
<dbReference type="RefSeq" id="WP_002697642.1">
    <property type="nucleotide sequence ID" value="NZ_AAWS01000014.1"/>
</dbReference>
<keyword evidence="4 6" id="KW-0648">Protein biosynthesis</keyword>
<evidence type="ECO:0000313" key="8">
    <source>
        <dbReference type="EMBL" id="EAY28836.1"/>
    </source>
</evidence>
<comment type="function">
    <text evidence="5 6">Responsible for the release of ribosomes from messenger RNA at the termination of protein biosynthesis. May increase the efficiency of translation by recycling ribosomes from one round of translation to another.</text>
</comment>
<evidence type="ECO:0000313" key="9">
    <source>
        <dbReference type="Proteomes" id="UP000004095"/>
    </source>
</evidence>
<organism evidence="8 9">
    <name type="scientific">Microscilla marina ATCC 23134</name>
    <dbReference type="NCBI Taxonomy" id="313606"/>
    <lineage>
        <taxon>Bacteria</taxon>
        <taxon>Pseudomonadati</taxon>
        <taxon>Bacteroidota</taxon>
        <taxon>Cytophagia</taxon>
        <taxon>Cytophagales</taxon>
        <taxon>Microscillaceae</taxon>
        <taxon>Microscilla</taxon>
    </lineage>
</organism>
<dbReference type="PANTHER" id="PTHR20982">
    <property type="entry name" value="RIBOSOME RECYCLING FACTOR"/>
    <property type="match status" value="1"/>
</dbReference>
<dbReference type="SUPFAM" id="SSF55194">
    <property type="entry name" value="Ribosome recycling factor, RRF"/>
    <property type="match status" value="1"/>
</dbReference>
<proteinExistence type="inferred from homology"/>
<protein>
    <recommendedName>
        <fullName evidence="6">Ribosome-recycling factor</fullName>
        <shortName evidence="6">RRF</shortName>
    </recommendedName>
    <alternativeName>
        <fullName evidence="6">Ribosome-releasing factor</fullName>
    </alternativeName>
</protein>
<reference evidence="8 9" key="1">
    <citation type="submission" date="2007-01" db="EMBL/GenBank/DDBJ databases">
        <authorList>
            <person name="Haygood M."/>
            <person name="Podell S."/>
            <person name="Anderson C."/>
            <person name="Hopkinson B."/>
            <person name="Roe K."/>
            <person name="Barbeau K."/>
            <person name="Gaasterland T."/>
            <person name="Ferriera S."/>
            <person name="Johnson J."/>
            <person name="Kravitz S."/>
            <person name="Beeson K."/>
            <person name="Sutton G."/>
            <person name="Rogers Y.-H."/>
            <person name="Friedman R."/>
            <person name="Frazier M."/>
            <person name="Venter J.C."/>
        </authorList>
    </citation>
    <scope>NUCLEOTIDE SEQUENCE [LARGE SCALE GENOMIC DNA]</scope>
    <source>
        <strain evidence="8 9">ATCC 23134</strain>
    </source>
</reference>
<comment type="caution">
    <text evidence="8">The sequence shown here is derived from an EMBL/GenBank/DDBJ whole genome shotgun (WGS) entry which is preliminary data.</text>
</comment>
<dbReference type="Proteomes" id="UP000004095">
    <property type="component" value="Unassembled WGS sequence"/>
</dbReference>
<dbReference type="Gene3D" id="1.10.132.20">
    <property type="entry name" value="Ribosome-recycling factor"/>
    <property type="match status" value="1"/>
</dbReference>
<dbReference type="HAMAP" id="MF_00040">
    <property type="entry name" value="RRF"/>
    <property type="match status" value="1"/>
</dbReference>
<dbReference type="PANTHER" id="PTHR20982:SF3">
    <property type="entry name" value="MITOCHONDRIAL RIBOSOME RECYCLING FACTOR PSEUDO 1"/>
    <property type="match status" value="1"/>
</dbReference>
<dbReference type="InterPro" id="IPR002661">
    <property type="entry name" value="Ribosome_recyc_fac"/>
</dbReference>
<dbReference type="GO" id="GO:0006415">
    <property type="term" value="P:translational termination"/>
    <property type="evidence" value="ECO:0007669"/>
    <property type="project" value="UniProtKB-UniRule"/>
</dbReference>
<dbReference type="FunFam" id="3.30.1360.40:FF:000001">
    <property type="entry name" value="Ribosome-recycling factor"/>
    <property type="match status" value="1"/>
</dbReference>
<evidence type="ECO:0000256" key="2">
    <source>
        <dbReference type="ARBA" id="ARBA00005912"/>
    </source>
</evidence>
<dbReference type="OrthoDB" id="9804006at2"/>
<evidence type="ECO:0000256" key="5">
    <source>
        <dbReference type="ARBA" id="ARBA00025050"/>
    </source>
</evidence>
<evidence type="ECO:0000256" key="1">
    <source>
        <dbReference type="ARBA" id="ARBA00004496"/>
    </source>
</evidence>
<dbReference type="GO" id="GO:0005737">
    <property type="term" value="C:cytoplasm"/>
    <property type="evidence" value="ECO:0007669"/>
    <property type="project" value="UniProtKB-SubCell"/>
</dbReference>
<evidence type="ECO:0000256" key="6">
    <source>
        <dbReference type="HAMAP-Rule" id="MF_00040"/>
    </source>
</evidence>
<feature type="domain" description="Ribosome recycling factor" evidence="7">
    <location>
        <begin position="24"/>
        <end position="185"/>
    </location>
</feature>
<dbReference type="eggNOG" id="COG0233">
    <property type="taxonomic scope" value="Bacteria"/>
</dbReference>
<evidence type="ECO:0000256" key="3">
    <source>
        <dbReference type="ARBA" id="ARBA00022490"/>
    </source>
</evidence>
<dbReference type="Gene3D" id="3.30.1360.40">
    <property type="match status" value="1"/>
</dbReference>
<keyword evidence="3 6" id="KW-0963">Cytoplasm</keyword>
<sequence>MEEEIQMYLAEAKELMDKAVQHTNHELNKIRAGKAMPNMLDSIQVDYYGAPTPLNQVASVTAPDARTLMIRPFEKSVIAGIEKAIRDSDLGLNPQNDGENIRINIPALTEERRKQLVKQVKQEIESGKVSIRNVRKDTNNSLKDLQKEGASEDEVKRAEESVQKLTNDFTNKVDDLYEKKETELMTV</sequence>
<dbReference type="Pfam" id="PF01765">
    <property type="entry name" value="RRF"/>
    <property type="match status" value="1"/>
</dbReference>
<comment type="subcellular location">
    <subcellularLocation>
        <location evidence="1 6">Cytoplasm</location>
    </subcellularLocation>
</comment>
<dbReference type="NCBIfam" id="TIGR00496">
    <property type="entry name" value="frr"/>
    <property type="match status" value="1"/>
</dbReference>
<name>A1ZLT2_MICM2</name>
<dbReference type="EMBL" id="AAWS01000014">
    <property type="protein sequence ID" value="EAY28836.1"/>
    <property type="molecule type" value="Genomic_DNA"/>
</dbReference>
<dbReference type="FunFam" id="1.10.132.20:FF:000001">
    <property type="entry name" value="Ribosome-recycling factor"/>
    <property type="match status" value="1"/>
</dbReference>
<dbReference type="InterPro" id="IPR023584">
    <property type="entry name" value="Ribosome_recyc_fac_dom"/>
</dbReference>
<dbReference type="InterPro" id="IPR036191">
    <property type="entry name" value="RRF_sf"/>
</dbReference>
<evidence type="ECO:0000256" key="4">
    <source>
        <dbReference type="ARBA" id="ARBA00022917"/>
    </source>
</evidence>
<gene>
    <name evidence="6" type="primary">frr</name>
    <name evidence="8" type="ORF">M23134_07934</name>
</gene>
<accession>A1ZLT2</accession>
<dbReference type="CDD" id="cd00520">
    <property type="entry name" value="RRF"/>
    <property type="match status" value="1"/>
</dbReference>
<comment type="similarity">
    <text evidence="2 6">Belongs to the RRF family.</text>
</comment>
<dbReference type="GO" id="GO:0043023">
    <property type="term" value="F:ribosomal large subunit binding"/>
    <property type="evidence" value="ECO:0007669"/>
    <property type="project" value="TreeGrafter"/>
</dbReference>
<evidence type="ECO:0000259" key="7">
    <source>
        <dbReference type="Pfam" id="PF01765"/>
    </source>
</evidence>